<comment type="caution">
    <text evidence="2">The sequence shown here is derived from an EMBL/GenBank/DDBJ whole genome shotgun (WGS) entry which is preliminary data.</text>
</comment>
<dbReference type="InterPro" id="IPR056632">
    <property type="entry name" value="DUF7730"/>
</dbReference>
<evidence type="ECO:0000259" key="1">
    <source>
        <dbReference type="Pfam" id="PF24864"/>
    </source>
</evidence>
<dbReference type="Pfam" id="PF24864">
    <property type="entry name" value="DUF7730"/>
    <property type="match status" value="1"/>
</dbReference>
<organism evidence="2 3">
    <name type="scientific">Friedmanniomyces simplex</name>
    <dbReference type="NCBI Taxonomy" id="329884"/>
    <lineage>
        <taxon>Eukaryota</taxon>
        <taxon>Fungi</taxon>
        <taxon>Dikarya</taxon>
        <taxon>Ascomycota</taxon>
        <taxon>Pezizomycotina</taxon>
        <taxon>Dothideomycetes</taxon>
        <taxon>Dothideomycetidae</taxon>
        <taxon>Mycosphaerellales</taxon>
        <taxon>Teratosphaeriaceae</taxon>
        <taxon>Friedmanniomyces</taxon>
    </lineage>
</organism>
<dbReference type="OrthoDB" id="5413827at2759"/>
<gene>
    <name evidence="2" type="ORF">B0A55_11602</name>
</gene>
<accession>A0A4U0W876</accession>
<dbReference type="AlphaFoldDB" id="A0A4U0W876"/>
<name>A0A4U0W876_9PEZI</name>
<dbReference type="Proteomes" id="UP000309340">
    <property type="component" value="Unassembled WGS sequence"/>
</dbReference>
<sequence length="212" mass="23166">MSATANTGSGSRLLDLPAELREYVCHPALTAPIPINILSPGGKTAAALTQTCRQLRHETINTFYAHNTFQLNVTSTTTSTALTWLRAIETEHIQQIPKLIITFSANAPTQQQRDDAAKARVNHPWPPLSFPDVSSLHAAAMGSVIAKTRLQGPGRDFAQAVIRTGVARERIEVDDQHVIDADETVRDVREFFERGMRGILGRSRVEASAGSM</sequence>
<dbReference type="InterPro" id="IPR038883">
    <property type="entry name" value="AN11006-like"/>
</dbReference>
<feature type="domain" description="DUF7730" evidence="1">
    <location>
        <begin position="45"/>
        <end position="118"/>
    </location>
</feature>
<evidence type="ECO:0000313" key="2">
    <source>
        <dbReference type="EMBL" id="TKA58740.1"/>
    </source>
</evidence>
<proteinExistence type="predicted"/>
<evidence type="ECO:0000313" key="3">
    <source>
        <dbReference type="Proteomes" id="UP000309340"/>
    </source>
</evidence>
<protein>
    <recommendedName>
        <fullName evidence="1">DUF7730 domain-containing protein</fullName>
    </recommendedName>
</protein>
<dbReference type="PANTHER" id="PTHR42085">
    <property type="entry name" value="F-BOX DOMAIN-CONTAINING PROTEIN"/>
    <property type="match status" value="1"/>
</dbReference>
<dbReference type="PANTHER" id="PTHR42085:SF1">
    <property type="entry name" value="F-BOX DOMAIN-CONTAINING PROTEIN"/>
    <property type="match status" value="1"/>
</dbReference>
<keyword evidence="3" id="KW-1185">Reference proteome</keyword>
<reference evidence="2 3" key="1">
    <citation type="submission" date="2017-03" db="EMBL/GenBank/DDBJ databases">
        <title>Genomes of endolithic fungi from Antarctica.</title>
        <authorList>
            <person name="Coleine C."/>
            <person name="Masonjones S."/>
            <person name="Stajich J.E."/>
        </authorList>
    </citation>
    <scope>NUCLEOTIDE SEQUENCE [LARGE SCALE GENOMIC DNA]</scope>
    <source>
        <strain evidence="2 3">CCFEE 5184</strain>
    </source>
</reference>
<dbReference type="EMBL" id="NAJQ01001449">
    <property type="protein sequence ID" value="TKA58740.1"/>
    <property type="molecule type" value="Genomic_DNA"/>
</dbReference>